<gene>
    <name evidence="1" type="ORF">FE394_04430</name>
</gene>
<sequence length="75" mass="8192">MKIDVSVADGDIILLGGLAESKVSQANTGFLFLSHFESKIRKDSVAMVSLAQSGHYNFATTSLIRIIYIMLNNTE</sequence>
<comment type="caution">
    <text evidence="1">The sequence shown here is derived from an EMBL/GenBank/DDBJ whole genome shotgun (WGS) entry which is preliminary data.</text>
</comment>
<evidence type="ECO:0000313" key="2">
    <source>
        <dbReference type="Proteomes" id="UP001271640"/>
    </source>
</evidence>
<dbReference type="Proteomes" id="UP001271640">
    <property type="component" value="Unassembled WGS sequence"/>
</dbReference>
<reference evidence="2" key="1">
    <citation type="journal article" date="2024" name="Toxins">
        <title>Genome Sequence Analysis of Native Xenorhabdus Strains Isolated from Entomopathogenic Nematodes in Argentina.</title>
        <authorList>
            <person name="Palma L."/>
            <person name="Frizzo L."/>
            <person name="Kaiser S."/>
            <person name="Berry C."/>
            <person name="Caballero P."/>
            <person name="Bode H.B."/>
            <person name="Del Valle E.E."/>
        </authorList>
    </citation>
    <scope>NUCLEOTIDE SEQUENCE [LARGE SCALE GENOMIC DNA]</scope>
    <source>
        <strain evidence="2">Reich</strain>
    </source>
</reference>
<keyword evidence="2" id="KW-1185">Reference proteome</keyword>
<proteinExistence type="predicted"/>
<evidence type="ECO:0000313" key="1">
    <source>
        <dbReference type="EMBL" id="MDX7998461.1"/>
    </source>
</evidence>
<organism evidence="1 2">
    <name type="scientific">Xenorhabdus littoralis</name>
    <dbReference type="NCBI Taxonomy" id="2582835"/>
    <lineage>
        <taxon>Bacteria</taxon>
        <taxon>Pseudomonadati</taxon>
        <taxon>Pseudomonadota</taxon>
        <taxon>Gammaproteobacteria</taxon>
        <taxon>Enterobacterales</taxon>
        <taxon>Morganellaceae</taxon>
        <taxon>Xenorhabdus</taxon>
    </lineage>
</organism>
<protein>
    <submittedName>
        <fullName evidence="1">Uncharacterized protein</fullName>
    </submittedName>
</protein>
<accession>A0ABU4SIP5</accession>
<dbReference type="EMBL" id="VCDP01000015">
    <property type="protein sequence ID" value="MDX7998461.1"/>
    <property type="molecule type" value="Genomic_DNA"/>
</dbReference>
<name>A0ABU4SIP5_9GAMM</name>